<evidence type="ECO:0000256" key="3">
    <source>
        <dbReference type="ARBA" id="ARBA00022475"/>
    </source>
</evidence>
<sequence length="542" mass="59914">MIDYADKRHGSAGFADARMRMQAGLYCATSGLYIGHDERRRWMGSDQQAAVLLVGGARSNKGDHIIPWLVDGRYPDHIVSMDPKAQNGPIAQLQVAQGRRVINSDPRGRSGLPAHRINPTSYLRADSPTLFPDGKLFAANWLPLSGSPNGRFFEANAQRWVEAATVTLARVDGVVTLPRLADLMGQIGQLTDDWLAFEERMAGMPEPSILQVVAELQAMRESSNPNAGGAAGIKGEIAKAFAALSDPQLREAVSAPFDFCFSELSAPGAPSYLVNIMEAQEFAQTSAPVIKALYTGAMIYKRRAQRSRRQLWLLDEVGNIGAWPLTVDLATFGAGYGIRPVFVVQSSAQLGNLAPHADQIIPNSCGTQIYKGVRDYGEAETISQMLGMQTIEHEDFQTNERARLENQQAFMAVLNGEADPVQTGFAMAQREASLRYQTKAPRALLTPDEIMNRPNGTALVFMPGVLERPTEVWVPNYWKRRDLAGRYLGDPYHSPPGKVELRTFFGQRFRSVITKPVPDRLADWPQYRACGEWSYVKGHRPR</sequence>
<comment type="similarity">
    <text evidence="2">Belongs to the VirD4/TraG family.</text>
</comment>
<dbReference type="Proteomes" id="UP001229244">
    <property type="component" value="Unassembled WGS sequence"/>
</dbReference>
<evidence type="ECO:0000256" key="2">
    <source>
        <dbReference type="ARBA" id="ARBA00008806"/>
    </source>
</evidence>
<dbReference type="PANTHER" id="PTHR37937">
    <property type="entry name" value="CONJUGATIVE TRANSFER: DNA TRANSPORT"/>
    <property type="match status" value="1"/>
</dbReference>
<dbReference type="InterPro" id="IPR003688">
    <property type="entry name" value="TraG/VirD4"/>
</dbReference>
<dbReference type="AlphaFoldDB" id="A0AAE3VMX6"/>
<dbReference type="InterPro" id="IPR051539">
    <property type="entry name" value="T4SS-coupling_protein"/>
</dbReference>
<keyword evidence="8" id="KW-1185">Reference proteome</keyword>
<dbReference type="EMBL" id="JAUSUL010000001">
    <property type="protein sequence ID" value="MDQ0314616.1"/>
    <property type="molecule type" value="Genomic_DNA"/>
</dbReference>
<comment type="subcellular location">
    <subcellularLocation>
        <location evidence="1">Cell membrane</location>
        <topology evidence="1">Multi-pass membrane protein</topology>
    </subcellularLocation>
</comment>
<dbReference type="CDD" id="cd01127">
    <property type="entry name" value="TrwB_TraG_TraD_VirD4"/>
    <property type="match status" value="1"/>
</dbReference>
<proteinExistence type="inferred from homology"/>
<evidence type="ECO:0000313" key="8">
    <source>
        <dbReference type="Proteomes" id="UP001229244"/>
    </source>
</evidence>
<accession>A0AAE3VMX6</accession>
<keyword evidence="3" id="KW-1003">Cell membrane</keyword>
<name>A0AAE3VMX6_9HYPH</name>
<keyword evidence="5" id="KW-1133">Transmembrane helix</keyword>
<dbReference type="GO" id="GO:0005886">
    <property type="term" value="C:plasma membrane"/>
    <property type="evidence" value="ECO:0007669"/>
    <property type="project" value="UniProtKB-SubCell"/>
</dbReference>
<evidence type="ECO:0000256" key="6">
    <source>
        <dbReference type="ARBA" id="ARBA00023136"/>
    </source>
</evidence>
<evidence type="ECO:0000313" key="7">
    <source>
        <dbReference type="EMBL" id="MDQ0314616.1"/>
    </source>
</evidence>
<evidence type="ECO:0000256" key="4">
    <source>
        <dbReference type="ARBA" id="ARBA00022692"/>
    </source>
</evidence>
<gene>
    <name evidence="7" type="ORF">J2S73_001053</name>
</gene>
<dbReference type="PANTHER" id="PTHR37937:SF1">
    <property type="entry name" value="CONJUGATIVE TRANSFER: DNA TRANSPORT"/>
    <property type="match status" value="1"/>
</dbReference>
<organism evidence="7 8">
    <name type="scientific">Amorphus orientalis</name>
    <dbReference type="NCBI Taxonomy" id="649198"/>
    <lineage>
        <taxon>Bacteria</taxon>
        <taxon>Pseudomonadati</taxon>
        <taxon>Pseudomonadota</taxon>
        <taxon>Alphaproteobacteria</taxon>
        <taxon>Hyphomicrobiales</taxon>
        <taxon>Amorphaceae</taxon>
        <taxon>Amorphus</taxon>
    </lineage>
</organism>
<keyword evidence="6" id="KW-0472">Membrane</keyword>
<keyword evidence="4" id="KW-0812">Transmembrane</keyword>
<evidence type="ECO:0000256" key="1">
    <source>
        <dbReference type="ARBA" id="ARBA00004651"/>
    </source>
</evidence>
<dbReference type="Gene3D" id="3.40.50.300">
    <property type="entry name" value="P-loop containing nucleotide triphosphate hydrolases"/>
    <property type="match status" value="1"/>
</dbReference>
<comment type="caution">
    <text evidence="7">The sequence shown here is derived from an EMBL/GenBank/DDBJ whole genome shotgun (WGS) entry which is preliminary data.</text>
</comment>
<reference evidence="7" key="1">
    <citation type="submission" date="2023-07" db="EMBL/GenBank/DDBJ databases">
        <title>Genomic Encyclopedia of Type Strains, Phase IV (KMG-IV): sequencing the most valuable type-strain genomes for metagenomic binning, comparative biology and taxonomic classification.</title>
        <authorList>
            <person name="Goeker M."/>
        </authorList>
    </citation>
    <scope>NUCLEOTIDE SEQUENCE</scope>
    <source>
        <strain evidence="7">DSM 21202</strain>
    </source>
</reference>
<dbReference type="RefSeq" id="WP_306884403.1">
    <property type="nucleotide sequence ID" value="NZ_JAUSUL010000001.1"/>
</dbReference>
<protein>
    <submittedName>
        <fullName evidence="7">Type IV secretion system protein VirD4</fullName>
    </submittedName>
</protein>
<dbReference type="InterPro" id="IPR027417">
    <property type="entry name" value="P-loop_NTPase"/>
</dbReference>
<dbReference type="Pfam" id="PF02534">
    <property type="entry name" value="T4SS-DNA_transf"/>
    <property type="match status" value="1"/>
</dbReference>
<evidence type="ECO:0000256" key="5">
    <source>
        <dbReference type="ARBA" id="ARBA00022989"/>
    </source>
</evidence>
<dbReference type="SUPFAM" id="SSF52540">
    <property type="entry name" value="P-loop containing nucleoside triphosphate hydrolases"/>
    <property type="match status" value="1"/>
</dbReference>